<evidence type="ECO:0008006" key="3">
    <source>
        <dbReference type="Google" id="ProtNLM"/>
    </source>
</evidence>
<evidence type="ECO:0000313" key="2">
    <source>
        <dbReference type="Proteomes" id="UP001610446"/>
    </source>
</evidence>
<accession>A0ABR4JSU4</accession>
<comment type="caution">
    <text evidence="1">The sequence shown here is derived from an EMBL/GenBank/DDBJ whole genome shotgun (WGS) entry which is preliminary data.</text>
</comment>
<sequence>MLSAPFSSFYFYFLCSYCQAQHHRRTRAYEGTFLCLKRRRRSLPGQKLLRARLGDQPAILGCVLDANPLPTFLNFKNGGRSRLPLILPS</sequence>
<organism evidence="1 2">
    <name type="scientific">Aspergillus pseudoustus</name>
    <dbReference type="NCBI Taxonomy" id="1810923"/>
    <lineage>
        <taxon>Eukaryota</taxon>
        <taxon>Fungi</taxon>
        <taxon>Dikarya</taxon>
        <taxon>Ascomycota</taxon>
        <taxon>Pezizomycotina</taxon>
        <taxon>Eurotiomycetes</taxon>
        <taxon>Eurotiomycetidae</taxon>
        <taxon>Eurotiales</taxon>
        <taxon>Aspergillaceae</taxon>
        <taxon>Aspergillus</taxon>
        <taxon>Aspergillus subgen. Nidulantes</taxon>
    </lineage>
</organism>
<name>A0ABR4JSU4_9EURO</name>
<gene>
    <name evidence="1" type="ORF">BJY01DRAFT_216042</name>
</gene>
<evidence type="ECO:0000313" key="1">
    <source>
        <dbReference type="EMBL" id="KAL2843111.1"/>
    </source>
</evidence>
<reference evidence="1 2" key="1">
    <citation type="submission" date="2024-07" db="EMBL/GenBank/DDBJ databases">
        <title>Section-level genome sequencing and comparative genomics of Aspergillus sections Usti and Cavernicolus.</title>
        <authorList>
            <consortium name="Lawrence Berkeley National Laboratory"/>
            <person name="Nybo J.L."/>
            <person name="Vesth T.C."/>
            <person name="Theobald S."/>
            <person name="Frisvad J.C."/>
            <person name="Larsen T.O."/>
            <person name="Kjaerboelling I."/>
            <person name="Rothschild-Mancinelli K."/>
            <person name="Lyhne E.K."/>
            <person name="Kogle M.E."/>
            <person name="Barry K."/>
            <person name="Clum A."/>
            <person name="Na H."/>
            <person name="Ledsgaard L."/>
            <person name="Lin J."/>
            <person name="Lipzen A."/>
            <person name="Kuo A."/>
            <person name="Riley R."/>
            <person name="Mondo S."/>
            <person name="Labutti K."/>
            <person name="Haridas S."/>
            <person name="Pangalinan J."/>
            <person name="Salamov A.A."/>
            <person name="Simmons B.A."/>
            <person name="Magnuson J.K."/>
            <person name="Chen J."/>
            <person name="Drula E."/>
            <person name="Henrissat B."/>
            <person name="Wiebenga A."/>
            <person name="Lubbers R.J."/>
            <person name="Gomes A.C."/>
            <person name="Makela M.R."/>
            <person name="Stajich J."/>
            <person name="Grigoriev I.V."/>
            <person name="Mortensen U.H."/>
            <person name="De Vries R.P."/>
            <person name="Baker S.E."/>
            <person name="Andersen M.R."/>
        </authorList>
    </citation>
    <scope>NUCLEOTIDE SEQUENCE [LARGE SCALE GENOMIC DNA]</scope>
    <source>
        <strain evidence="1 2">CBS 123904</strain>
    </source>
</reference>
<protein>
    <recommendedName>
        <fullName evidence="3">Secreted protein</fullName>
    </recommendedName>
</protein>
<dbReference type="EMBL" id="JBFXLU010000093">
    <property type="protein sequence ID" value="KAL2843111.1"/>
    <property type="molecule type" value="Genomic_DNA"/>
</dbReference>
<keyword evidence="2" id="KW-1185">Reference proteome</keyword>
<proteinExistence type="predicted"/>
<dbReference type="Proteomes" id="UP001610446">
    <property type="component" value="Unassembled WGS sequence"/>
</dbReference>